<dbReference type="AlphaFoldDB" id="A0A9P6EAL9"/>
<organism evidence="1 2">
    <name type="scientific">Crepidotus variabilis</name>
    <dbReference type="NCBI Taxonomy" id="179855"/>
    <lineage>
        <taxon>Eukaryota</taxon>
        <taxon>Fungi</taxon>
        <taxon>Dikarya</taxon>
        <taxon>Basidiomycota</taxon>
        <taxon>Agaricomycotina</taxon>
        <taxon>Agaricomycetes</taxon>
        <taxon>Agaricomycetidae</taxon>
        <taxon>Agaricales</taxon>
        <taxon>Agaricineae</taxon>
        <taxon>Crepidotaceae</taxon>
        <taxon>Crepidotus</taxon>
    </lineage>
</organism>
<evidence type="ECO:0008006" key="3">
    <source>
        <dbReference type="Google" id="ProtNLM"/>
    </source>
</evidence>
<evidence type="ECO:0000313" key="1">
    <source>
        <dbReference type="EMBL" id="KAF9525606.1"/>
    </source>
</evidence>
<sequence length="591" mass="67616">MAAHLPRDILWRIFLYNAVMSRNIEWEMGLSDPSEPNALLVTRHQSQVCCYWRSIILNSPSIWRRMIHTRLLAQPSGNWRSEVLRRTQDSPLWVNAIVAGESDGWVTDILEDNWTRVEELHLYIDQSTPDLQKLLIRRTLLQPTSSLKSLTLRPGTQGLGQDLLFSTTESEAGSDAPDPFPKNMTALEFLRLDNAPETFTFRSAHAFLTLHTLFLRFSLKRHSSLDLLTTLARLPFLKIFGLRNDAVAWTGTFDEGASIQFPNLDLPNLRSLSLANNVFFCTTLLTHLKPNFTRNLHIKVTSRSLSTSLVETFLDSLRPHIEAYFNGIGRQTEQVVLSLGQPAWVSVSPKPNDFWAYFYSPKFFLHFSGSMPLDAGANPFRNCRFDRVKKLSLERRRPVEPHLNEFLGQFVHVESLNISILQLEDLAKSDTQSLLFPCLDTLVLDLHYTLRRWTKYESTTMASIFKWLNPRKHRHRKVKVINLGVVPRIRLEAGCLEAMEGLIVRWTNIDQSEHSEYICGSGSPELLHFPHLYFQNQCSLPEFANHSPEELRFAYLMFGREMSSADLLKSAAPDPSATLANTLNLLQISQG</sequence>
<reference evidence="1" key="1">
    <citation type="submission" date="2020-11" db="EMBL/GenBank/DDBJ databases">
        <authorList>
            <consortium name="DOE Joint Genome Institute"/>
            <person name="Ahrendt S."/>
            <person name="Riley R."/>
            <person name="Andreopoulos W."/>
            <person name="Labutti K."/>
            <person name="Pangilinan J."/>
            <person name="Ruiz-Duenas F.J."/>
            <person name="Barrasa J.M."/>
            <person name="Sanchez-Garcia M."/>
            <person name="Camarero S."/>
            <person name="Miyauchi S."/>
            <person name="Serrano A."/>
            <person name="Linde D."/>
            <person name="Babiker R."/>
            <person name="Drula E."/>
            <person name="Ayuso-Fernandez I."/>
            <person name="Pacheco R."/>
            <person name="Padilla G."/>
            <person name="Ferreira P."/>
            <person name="Barriuso J."/>
            <person name="Kellner H."/>
            <person name="Castanera R."/>
            <person name="Alfaro M."/>
            <person name="Ramirez L."/>
            <person name="Pisabarro A.G."/>
            <person name="Kuo A."/>
            <person name="Tritt A."/>
            <person name="Lipzen A."/>
            <person name="He G."/>
            <person name="Yan M."/>
            <person name="Ng V."/>
            <person name="Cullen D."/>
            <person name="Martin F."/>
            <person name="Rosso M.-N."/>
            <person name="Henrissat B."/>
            <person name="Hibbett D."/>
            <person name="Martinez A.T."/>
            <person name="Grigoriev I.V."/>
        </authorList>
    </citation>
    <scope>NUCLEOTIDE SEQUENCE</scope>
    <source>
        <strain evidence="1">CBS 506.95</strain>
    </source>
</reference>
<dbReference type="Proteomes" id="UP000807306">
    <property type="component" value="Unassembled WGS sequence"/>
</dbReference>
<gene>
    <name evidence="1" type="ORF">CPB83DRAFT_859285</name>
</gene>
<comment type="caution">
    <text evidence="1">The sequence shown here is derived from an EMBL/GenBank/DDBJ whole genome shotgun (WGS) entry which is preliminary data.</text>
</comment>
<dbReference type="OrthoDB" id="2977877at2759"/>
<dbReference type="Gene3D" id="1.20.1280.50">
    <property type="match status" value="1"/>
</dbReference>
<proteinExistence type="predicted"/>
<name>A0A9P6EAL9_9AGAR</name>
<accession>A0A9P6EAL9</accession>
<protein>
    <recommendedName>
        <fullName evidence="3">F-box domain-containing protein</fullName>
    </recommendedName>
</protein>
<dbReference type="EMBL" id="MU157882">
    <property type="protein sequence ID" value="KAF9525606.1"/>
    <property type="molecule type" value="Genomic_DNA"/>
</dbReference>
<evidence type="ECO:0000313" key="2">
    <source>
        <dbReference type="Proteomes" id="UP000807306"/>
    </source>
</evidence>
<keyword evidence="2" id="KW-1185">Reference proteome</keyword>